<evidence type="ECO:0000256" key="1">
    <source>
        <dbReference type="SAM" id="SignalP"/>
    </source>
</evidence>
<sequence length="477" mass="51044">MISASILLSMGTWATVVLQATAVPYGPSSNKIIRDSSDDPCSPVGEFTKSPTIEKWTKAETDNWLNDWGTENADKRTSNAHGFAGAFGQYALGQPGWSCQNNGNDANCDIPVCNNPKINALGKSTEETYYVLQALNNLHGFFLGLEQSFNIAAVVAALENDEIEILNAIATVLGVAVAGLGAPAISSVMEGTLVPVIVGAASGMFSGGVGAASLAISSTDTSDITQANLGHIMAQAVTDIAGSFISTNNELMFGNGYGSSGGDIRNYLQGGAWRMQRVFILGGGACGDGQDIGRGIADSGDNVTCDENNRAWYLCYWQRQKVASTKHDGWVARPWGSDRMGTSPLYEKDGGAGPFWKILNPLSSLKSFQAAGNNYDVSTFTSRIGDIFASGANAYSDGAKGDILHPYGFDERPYWCGPICEMDKDKTTEFYKAANFKDDFEKPFLAGCDAWIMEGDGANGVYWDWTTNMEYVHAWSV</sequence>
<proteinExistence type="predicted"/>
<protein>
    <submittedName>
        <fullName evidence="2">Uncharacterized protein</fullName>
    </submittedName>
</protein>
<organism evidence="2 3">
    <name type="scientific">Penicillium cf. viridicatum</name>
    <dbReference type="NCBI Taxonomy" id="2972119"/>
    <lineage>
        <taxon>Eukaryota</taxon>
        <taxon>Fungi</taxon>
        <taxon>Dikarya</taxon>
        <taxon>Ascomycota</taxon>
        <taxon>Pezizomycotina</taxon>
        <taxon>Eurotiomycetes</taxon>
        <taxon>Eurotiomycetidae</taxon>
        <taxon>Eurotiales</taxon>
        <taxon>Aspergillaceae</taxon>
        <taxon>Penicillium</taxon>
    </lineage>
</organism>
<dbReference type="OrthoDB" id="5383967at2759"/>
<keyword evidence="1" id="KW-0732">Signal</keyword>
<gene>
    <name evidence="2" type="ORF">N7449_007269</name>
</gene>
<keyword evidence="3" id="KW-1185">Reference proteome</keyword>
<dbReference type="EMBL" id="JAPQKQ010000005">
    <property type="protein sequence ID" value="KAJ5196790.1"/>
    <property type="molecule type" value="Genomic_DNA"/>
</dbReference>
<evidence type="ECO:0000313" key="2">
    <source>
        <dbReference type="EMBL" id="KAJ5196790.1"/>
    </source>
</evidence>
<name>A0A9W9JH19_9EURO</name>
<reference evidence="2" key="2">
    <citation type="journal article" date="2023" name="IMA Fungus">
        <title>Comparative genomic study of the Penicillium genus elucidates a diverse pangenome and 15 lateral gene transfer events.</title>
        <authorList>
            <person name="Petersen C."/>
            <person name="Sorensen T."/>
            <person name="Nielsen M.R."/>
            <person name="Sondergaard T.E."/>
            <person name="Sorensen J.L."/>
            <person name="Fitzpatrick D.A."/>
            <person name="Frisvad J.C."/>
            <person name="Nielsen K.L."/>
        </authorList>
    </citation>
    <scope>NUCLEOTIDE SEQUENCE</scope>
    <source>
        <strain evidence="2">IBT 20477</strain>
    </source>
</reference>
<comment type="caution">
    <text evidence="2">The sequence shown here is derived from an EMBL/GenBank/DDBJ whole genome shotgun (WGS) entry which is preliminary data.</text>
</comment>
<evidence type="ECO:0000313" key="3">
    <source>
        <dbReference type="Proteomes" id="UP001150942"/>
    </source>
</evidence>
<reference evidence="2" key="1">
    <citation type="submission" date="2022-11" db="EMBL/GenBank/DDBJ databases">
        <authorList>
            <person name="Petersen C."/>
        </authorList>
    </citation>
    <scope>NUCLEOTIDE SEQUENCE</scope>
    <source>
        <strain evidence="2">IBT 20477</strain>
    </source>
</reference>
<feature type="chain" id="PRO_5040907284" evidence="1">
    <location>
        <begin position="23"/>
        <end position="477"/>
    </location>
</feature>
<feature type="signal peptide" evidence="1">
    <location>
        <begin position="1"/>
        <end position="22"/>
    </location>
</feature>
<dbReference type="Proteomes" id="UP001150942">
    <property type="component" value="Unassembled WGS sequence"/>
</dbReference>
<accession>A0A9W9JH19</accession>
<dbReference type="AlphaFoldDB" id="A0A9W9JH19"/>